<reference evidence="3 4" key="1">
    <citation type="journal article" date="2018" name="Int. J. Syst. Evol. Microbiol.">
        <title>Zhouia spongiae sp. nov., isolated from a marine sponge.</title>
        <authorList>
            <person name="Zhuang L."/>
            <person name="Lin B."/>
            <person name="Qin F."/>
            <person name="Luo L."/>
        </authorList>
    </citation>
    <scope>NUCLEOTIDE SEQUENCE [LARGE SCALE GENOMIC DNA]</scope>
    <source>
        <strain evidence="3 4">HN-Y44</strain>
    </source>
</reference>
<proteinExistence type="predicted"/>
<evidence type="ECO:0000256" key="1">
    <source>
        <dbReference type="SAM" id="SignalP"/>
    </source>
</evidence>
<dbReference type="SUPFAM" id="SSF50630">
    <property type="entry name" value="Acid proteases"/>
    <property type="match status" value="1"/>
</dbReference>
<dbReference type="GO" id="GO:0006508">
    <property type="term" value="P:proteolysis"/>
    <property type="evidence" value="ECO:0007669"/>
    <property type="project" value="UniProtKB-KW"/>
</dbReference>
<dbReference type="Pfam" id="PF13650">
    <property type="entry name" value="Asp_protease_2"/>
    <property type="match status" value="1"/>
</dbReference>
<gene>
    <name evidence="3" type="ORF">MQE36_15700</name>
</gene>
<dbReference type="GO" id="GO:0008233">
    <property type="term" value="F:peptidase activity"/>
    <property type="evidence" value="ECO:0007669"/>
    <property type="project" value="UniProtKB-KW"/>
</dbReference>
<dbReference type="RefSeq" id="WP_242936917.1">
    <property type="nucleotide sequence ID" value="NZ_CP094326.1"/>
</dbReference>
<dbReference type="Gene3D" id="2.40.70.10">
    <property type="entry name" value="Acid Proteases"/>
    <property type="match status" value="2"/>
</dbReference>
<dbReference type="CDD" id="cd05483">
    <property type="entry name" value="retropepsin_like_bacteria"/>
    <property type="match status" value="1"/>
</dbReference>
<name>A0ABY3YLZ8_9FLAO</name>
<keyword evidence="4" id="KW-1185">Reference proteome</keyword>
<dbReference type="InterPro" id="IPR032710">
    <property type="entry name" value="NTF2-like_dom_sf"/>
</dbReference>
<dbReference type="SUPFAM" id="SSF50156">
    <property type="entry name" value="PDZ domain-like"/>
    <property type="match status" value="1"/>
</dbReference>
<dbReference type="SMART" id="SM00228">
    <property type="entry name" value="PDZ"/>
    <property type="match status" value="1"/>
</dbReference>
<dbReference type="SUPFAM" id="SSF54427">
    <property type="entry name" value="NTF2-like"/>
    <property type="match status" value="1"/>
</dbReference>
<dbReference type="PROSITE" id="PS50106">
    <property type="entry name" value="PDZ"/>
    <property type="match status" value="1"/>
</dbReference>
<dbReference type="InterPro" id="IPR034122">
    <property type="entry name" value="Retropepsin-like_bacterial"/>
</dbReference>
<dbReference type="Gene3D" id="2.30.42.10">
    <property type="match status" value="1"/>
</dbReference>
<accession>A0ABY3YLZ8</accession>
<organism evidence="3 4">
    <name type="scientific">Zhouia spongiae</name>
    <dbReference type="NCBI Taxonomy" id="2202721"/>
    <lineage>
        <taxon>Bacteria</taxon>
        <taxon>Pseudomonadati</taxon>
        <taxon>Bacteroidota</taxon>
        <taxon>Flavobacteriia</taxon>
        <taxon>Flavobacteriales</taxon>
        <taxon>Flavobacteriaceae</taxon>
        <taxon>Zhouia</taxon>
    </lineage>
</organism>
<keyword evidence="3" id="KW-0645">Protease</keyword>
<feature type="domain" description="PDZ" evidence="2">
    <location>
        <begin position="398"/>
        <end position="485"/>
    </location>
</feature>
<protein>
    <submittedName>
        <fullName evidence="3">Aspartyl protease family protein</fullName>
    </submittedName>
</protein>
<evidence type="ECO:0000259" key="2">
    <source>
        <dbReference type="PROSITE" id="PS50106"/>
    </source>
</evidence>
<dbReference type="Proteomes" id="UP000829476">
    <property type="component" value="Chromosome"/>
</dbReference>
<feature type="signal peptide" evidence="1">
    <location>
        <begin position="1"/>
        <end position="19"/>
    </location>
</feature>
<dbReference type="InterPro" id="IPR001478">
    <property type="entry name" value="PDZ"/>
</dbReference>
<evidence type="ECO:0000313" key="3">
    <source>
        <dbReference type="EMBL" id="UNY98511.1"/>
    </source>
</evidence>
<dbReference type="EMBL" id="CP094326">
    <property type="protein sequence ID" value="UNY98511.1"/>
    <property type="molecule type" value="Genomic_DNA"/>
</dbReference>
<dbReference type="InterPro" id="IPR021109">
    <property type="entry name" value="Peptidase_aspartic_dom_sf"/>
</dbReference>
<keyword evidence="3" id="KW-0378">Hydrolase</keyword>
<dbReference type="InterPro" id="IPR036034">
    <property type="entry name" value="PDZ_sf"/>
</dbReference>
<feature type="chain" id="PRO_5046328793" evidence="1">
    <location>
        <begin position="20"/>
        <end position="492"/>
    </location>
</feature>
<sequence length="492" mass="54873">MKKIIMLTTLLLVTFNVSAQQDKKARDVIAAYETAFKNRDFEKMKTLLADDFSIAVYETPSTDRLFEGILERYYLLDSLNVKSVNTVEGETRVQVTHFFKDQKPHTSTIVLNSGHKIKYADLLDQLYKVDRYQTSELIVKIPFEMLHESIAVKLKLNDSEDEFTMLFDTGADGMALSPTAAAKANIKNIRDHSTSVVGGTANVKISSGNTIRVGELSIPDQNLVVFPQISKGFDGIFGGNFLSKYITRVDFDTQKIELYSFGEYKGIGTPTPTSYASGVPVIECDIKLNNGKEAQGSYVFDTGAGYNIISFGPFVHEYKLDEEFKYDYLSTNYSVGHATQTMMGNYSQLQFSEFTFYGVSGALQAYQEDNKNWASNDGSIGIEVIKRFNFTVDLLHKVIYLEPNSNYKKPFDFTVSGLIIGFDADGEMQVKTVIQGSKAHASGIQQGTTIHAINGYTAEELQLPENINLIKTSNAPLELRVTRGDQSMQITI</sequence>
<evidence type="ECO:0000313" key="4">
    <source>
        <dbReference type="Proteomes" id="UP000829476"/>
    </source>
</evidence>
<keyword evidence="1" id="KW-0732">Signal</keyword>